<sequence>MKKTSTVKKDGVYTSALYEQCMERIKTNPKTLFELLTARLSAFPKKDLYGSIKDEKVLYESTEEIFKKIKKMAAFLGQISSNNDFIGIYAVNRTEWCITEYAGYAVNCPNVPLYSTFQAEAIKYVLEETKMRILFASDVKARNLYETVLKGAKKVNLKHLILYDDDQELRNKFMKLGIKVHSFSKILSEPSRIESSETNSKRRRAKPDDIATICYTSGTSGMPKGVVLTHAGFCAHVAGFCVGYDANIYMSKESEIAYISYLPLAHILERIVITVVISIGGKAAFFRGNPKTIQKDYEIIRPNFIAAVPRVMNLFEQKINEEVSKLGWFKKLVFKLCLWYKKRKVAKGQYKSWLVDMLVFNKVRAKFGGNLEYCLCGGASINPEVVKYLQAVLCMGIFQGYGLTEGLAANIVQPTSCTRLDTVGVPFPSCRIILSPTEEYTEEDCGELLLNGPSITKGYYNQPEKTKEAFTEINGEQWLKTGDVFKFKDDRFFCIGRVKEMLKTSYGEYIVPERVESVFLGGPITDIFVTGTKYSDNLIAIVQTEDEEYKSEEKMLRYLKEKGAELCVKRKINKYEVPVAVIVITESLLSLQDGNLITPSFKKRRNRIYKYFEKEIDQKMSK</sequence>
<gene>
    <name evidence="4" type="ORF">ECANGB1_2528</name>
</gene>
<evidence type="ECO:0000259" key="3">
    <source>
        <dbReference type="Pfam" id="PF00501"/>
    </source>
</evidence>
<accession>A0A1Y1S9E5</accession>
<dbReference type="AlphaFoldDB" id="A0A1Y1S9E5"/>
<evidence type="ECO:0000256" key="2">
    <source>
        <dbReference type="ARBA" id="ARBA00022840"/>
    </source>
</evidence>
<comment type="caution">
    <text evidence="4">The sequence shown here is derived from an EMBL/GenBank/DDBJ whole genome shotgun (WGS) entry which is preliminary data.</text>
</comment>
<dbReference type="SUPFAM" id="SSF56801">
    <property type="entry name" value="Acetyl-CoA synthetase-like"/>
    <property type="match status" value="1"/>
</dbReference>
<evidence type="ECO:0000313" key="5">
    <source>
        <dbReference type="Proteomes" id="UP000192639"/>
    </source>
</evidence>
<dbReference type="InterPro" id="IPR020845">
    <property type="entry name" value="AMP-binding_CS"/>
</dbReference>
<evidence type="ECO:0000256" key="1">
    <source>
        <dbReference type="ARBA" id="ARBA00022741"/>
    </source>
</evidence>
<keyword evidence="1" id="KW-0547">Nucleotide-binding</keyword>
<dbReference type="PANTHER" id="PTHR43272">
    <property type="entry name" value="LONG-CHAIN-FATTY-ACID--COA LIGASE"/>
    <property type="match status" value="1"/>
</dbReference>
<proteinExistence type="predicted"/>
<dbReference type="Gene3D" id="3.40.50.12780">
    <property type="entry name" value="N-terminal domain of ligase-like"/>
    <property type="match status" value="1"/>
</dbReference>
<name>A0A1Y1S9E5_9MICR</name>
<dbReference type="Proteomes" id="UP000192639">
    <property type="component" value="Unassembled WGS sequence"/>
</dbReference>
<keyword evidence="2" id="KW-0067">ATP-binding</keyword>
<dbReference type="GO" id="GO:0005524">
    <property type="term" value="F:ATP binding"/>
    <property type="evidence" value="ECO:0007669"/>
    <property type="project" value="UniProtKB-KW"/>
</dbReference>
<keyword evidence="4" id="KW-0436">Ligase</keyword>
<evidence type="ECO:0000313" key="4">
    <source>
        <dbReference type="EMBL" id="ORD95088.1"/>
    </source>
</evidence>
<reference evidence="4 5" key="1">
    <citation type="journal article" date="2017" name="Environ. Microbiol.">
        <title>Decay of the glycolytic pathway and adaptation to intranuclear parasitism within Enterocytozoonidae microsporidia.</title>
        <authorList>
            <person name="Wiredu Boakye D."/>
            <person name="Jaroenlak P."/>
            <person name="Prachumwat A."/>
            <person name="Williams T.A."/>
            <person name="Bateman K.S."/>
            <person name="Itsathitphaisarn O."/>
            <person name="Sritunyalucksana K."/>
            <person name="Paszkiewicz K.H."/>
            <person name="Moore K.A."/>
            <person name="Stentiford G.D."/>
            <person name="Williams B.A."/>
        </authorList>
    </citation>
    <scope>NUCLEOTIDE SEQUENCE [LARGE SCALE GENOMIC DNA]</scope>
    <source>
        <strain evidence="4 5">GB1</strain>
    </source>
</reference>
<dbReference type="GO" id="GO:0004467">
    <property type="term" value="F:long-chain fatty acid-CoA ligase activity"/>
    <property type="evidence" value="ECO:0007669"/>
    <property type="project" value="TreeGrafter"/>
</dbReference>
<dbReference type="VEuPathDB" id="MicrosporidiaDB:ECANGB1_2528"/>
<protein>
    <submittedName>
        <fullName evidence="4">Long_chain_fatty_acid_CoA ligase</fullName>
    </submittedName>
</protein>
<keyword evidence="5" id="KW-1185">Reference proteome</keyword>
<dbReference type="PROSITE" id="PS00455">
    <property type="entry name" value="AMP_BINDING"/>
    <property type="match status" value="1"/>
</dbReference>
<feature type="domain" description="AMP-dependent synthetase/ligase" evidence="3">
    <location>
        <begin position="64"/>
        <end position="460"/>
    </location>
</feature>
<dbReference type="PANTHER" id="PTHR43272:SF33">
    <property type="entry name" value="AMP-BINDING DOMAIN-CONTAINING PROTEIN-RELATED"/>
    <property type="match status" value="1"/>
</dbReference>
<dbReference type="GO" id="GO:0005783">
    <property type="term" value="C:endoplasmic reticulum"/>
    <property type="evidence" value="ECO:0007669"/>
    <property type="project" value="TreeGrafter"/>
</dbReference>
<dbReference type="Pfam" id="PF00501">
    <property type="entry name" value="AMP-binding"/>
    <property type="match status" value="1"/>
</dbReference>
<dbReference type="InterPro" id="IPR000873">
    <property type="entry name" value="AMP-dep_synth/lig_dom"/>
</dbReference>
<dbReference type="OrthoDB" id="1700726at2759"/>
<dbReference type="InterPro" id="IPR042099">
    <property type="entry name" value="ANL_N_sf"/>
</dbReference>
<dbReference type="GO" id="GO:0016020">
    <property type="term" value="C:membrane"/>
    <property type="evidence" value="ECO:0007669"/>
    <property type="project" value="TreeGrafter"/>
</dbReference>
<dbReference type="EMBL" id="LWDP01000003">
    <property type="protein sequence ID" value="ORD95088.1"/>
    <property type="molecule type" value="Genomic_DNA"/>
</dbReference>
<organism evidence="4 5">
    <name type="scientific">Enterospora canceri</name>
    <dbReference type="NCBI Taxonomy" id="1081671"/>
    <lineage>
        <taxon>Eukaryota</taxon>
        <taxon>Fungi</taxon>
        <taxon>Fungi incertae sedis</taxon>
        <taxon>Microsporidia</taxon>
        <taxon>Enterocytozoonidae</taxon>
        <taxon>Enterospora</taxon>
    </lineage>
</organism>